<evidence type="ECO:0000259" key="1">
    <source>
        <dbReference type="Pfam" id="PF13276"/>
    </source>
</evidence>
<keyword evidence="3" id="KW-1185">Reference proteome</keyword>
<gene>
    <name evidence="2" type="ORF">GGQ96_004214</name>
</gene>
<dbReference type="PANTHER" id="PTHR47515">
    <property type="entry name" value="LOW CALCIUM RESPONSE LOCUS PROTEIN T"/>
    <property type="match status" value="1"/>
</dbReference>
<protein>
    <recommendedName>
        <fullName evidence="1">HTH-like domain-containing protein</fullName>
    </recommendedName>
</protein>
<evidence type="ECO:0000313" key="2">
    <source>
        <dbReference type="EMBL" id="MBB4620042.1"/>
    </source>
</evidence>
<dbReference type="EMBL" id="JACHNY010000025">
    <property type="protein sequence ID" value="MBB4620042.1"/>
    <property type="molecule type" value="Genomic_DNA"/>
</dbReference>
<feature type="domain" description="HTH-like" evidence="1">
    <location>
        <begin position="32"/>
        <end position="68"/>
    </location>
</feature>
<reference evidence="2 3" key="1">
    <citation type="submission" date="2020-08" db="EMBL/GenBank/DDBJ databases">
        <title>Genomic Encyclopedia of Type Strains, Phase IV (KMG-IV): sequencing the most valuable type-strain genomes for metagenomic binning, comparative biology and taxonomic classification.</title>
        <authorList>
            <person name="Goeker M."/>
        </authorList>
    </citation>
    <scope>NUCLEOTIDE SEQUENCE [LARGE SCALE GENOMIC DNA]</scope>
    <source>
        <strain evidence="2 3">DSM 15867</strain>
    </source>
</reference>
<dbReference type="Pfam" id="PF13276">
    <property type="entry name" value="HTH_21"/>
    <property type="match status" value="1"/>
</dbReference>
<evidence type="ECO:0000313" key="3">
    <source>
        <dbReference type="Proteomes" id="UP000574769"/>
    </source>
</evidence>
<dbReference type="Proteomes" id="UP000574769">
    <property type="component" value="Unassembled WGS sequence"/>
</dbReference>
<dbReference type="InterPro" id="IPR025948">
    <property type="entry name" value="HTH-like_dom"/>
</dbReference>
<proteinExistence type="predicted"/>
<dbReference type="PANTHER" id="PTHR47515:SF1">
    <property type="entry name" value="BLR2054 PROTEIN"/>
    <property type="match status" value="1"/>
</dbReference>
<accession>A0A7W7EZT0</accession>
<comment type="caution">
    <text evidence="2">The sequence shown here is derived from an EMBL/GenBank/DDBJ whole genome shotgun (WGS) entry which is preliminary data.</text>
</comment>
<sequence>MREVLDVSERRVCRVLGQHRSTQRKVPCGADDEEALTDDIVALARQYGRYGYRRVTALLHAAGWSVNHMA</sequence>
<organism evidence="2 3">
    <name type="scientific">Sphingomonas abaci</name>
    <dbReference type="NCBI Taxonomy" id="237611"/>
    <lineage>
        <taxon>Bacteria</taxon>
        <taxon>Pseudomonadati</taxon>
        <taxon>Pseudomonadota</taxon>
        <taxon>Alphaproteobacteria</taxon>
        <taxon>Sphingomonadales</taxon>
        <taxon>Sphingomonadaceae</taxon>
        <taxon>Sphingomonas</taxon>
    </lineage>
</organism>
<dbReference type="AlphaFoldDB" id="A0A7W7EZT0"/>
<name>A0A7W7EZT0_9SPHN</name>